<evidence type="ECO:0000256" key="1">
    <source>
        <dbReference type="SAM" id="MobiDB-lite"/>
    </source>
</evidence>
<dbReference type="AlphaFoldDB" id="A0A0D2LPS1"/>
<protein>
    <submittedName>
        <fullName evidence="3">Uncharacterized protein</fullName>
    </submittedName>
</protein>
<gene>
    <name evidence="3" type="ORF">HYPSUDRAFT_210134</name>
</gene>
<feature type="region of interest" description="Disordered" evidence="1">
    <location>
        <begin position="71"/>
        <end position="92"/>
    </location>
</feature>
<keyword evidence="2" id="KW-1133">Transmembrane helix</keyword>
<dbReference type="OrthoDB" id="3258143at2759"/>
<proteinExistence type="predicted"/>
<sequence>MAMGMLGNSVRCLQPKERRLLYRSCVVPIATYGFHLWFYNKAFAVVRATQVPGCTRIVIFTDHIASAKKALDPSVHSGQGHSLVSDEVATEA</sequence>
<organism evidence="3 4">
    <name type="scientific">Hypholoma sublateritium (strain FD-334 SS-4)</name>
    <dbReference type="NCBI Taxonomy" id="945553"/>
    <lineage>
        <taxon>Eukaryota</taxon>
        <taxon>Fungi</taxon>
        <taxon>Dikarya</taxon>
        <taxon>Basidiomycota</taxon>
        <taxon>Agaricomycotina</taxon>
        <taxon>Agaricomycetes</taxon>
        <taxon>Agaricomycetidae</taxon>
        <taxon>Agaricales</taxon>
        <taxon>Agaricineae</taxon>
        <taxon>Strophariaceae</taxon>
        <taxon>Hypholoma</taxon>
    </lineage>
</organism>
<feature type="transmembrane region" description="Helical" evidence="2">
    <location>
        <begin position="20"/>
        <end position="39"/>
    </location>
</feature>
<evidence type="ECO:0000313" key="3">
    <source>
        <dbReference type="EMBL" id="KJA12773.1"/>
    </source>
</evidence>
<dbReference type="Proteomes" id="UP000054270">
    <property type="component" value="Unassembled WGS sequence"/>
</dbReference>
<name>A0A0D2LPS1_HYPSF</name>
<reference evidence="4" key="1">
    <citation type="submission" date="2014-04" db="EMBL/GenBank/DDBJ databases">
        <title>Evolutionary Origins and Diversification of the Mycorrhizal Mutualists.</title>
        <authorList>
            <consortium name="DOE Joint Genome Institute"/>
            <consortium name="Mycorrhizal Genomics Consortium"/>
            <person name="Kohler A."/>
            <person name="Kuo A."/>
            <person name="Nagy L.G."/>
            <person name="Floudas D."/>
            <person name="Copeland A."/>
            <person name="Barry K.W."/>
            <person name="Cichocki N."/>
            <person name="Veneault-Fourrey C."/>
            <person name="LaButti K."/>
            <person name="Lindquist E.A."/>
            <person name="Lipzen A."/>
            <person name="Lundell T."/>
            <person name="Morin E."/>
            <person name="Murat C."/>
            <person name="Riley R."/>
            <person name="Ohm R."/>
            <person name="Sun H."/>
            <person name="Tunlid A."/>
            <person name="Henrissat B."/>
            <person name="Grigoriev I.V."/>
            <person name="Hibbett D.S."/>
            <person name="Martin F."/>
        </authorList>
    </citation>
    <scope>NUCLEOTIDE SEQUENCE [LARGE SCALE GENOMIC DNA]</scope>
    <source>
        <strain evidence="4">FD-334 SS-4</strain>
    </source>
</reference>
<keyword evidence="2" id="KW-0472">Membrane</keyword>
<keyword evidence="2" id="KW-0812">Transmembrane</keyword>
<keyword evidence="4" id="KW-1185">Reference proteome</keyword>
<evidence type="ECO:0000313" key="4">
    <source>
        <dbReference type="Proteomes" id="UP000054270"/>
    </source>
</evidence>
<accession>A0A0D2LPS1</accession>
<dbReference type="EMBL" id="KN817915">
    <property type="protein sequence ID" value="KJA12773.1"/>
    <property type="molecule type" value="Genomic_DNA"/>
</dbReference>
<evidence type="ECO:0000256" key="2">
    <source>
        <dbReference type="SAM" id="Phobius"/>
    </source>
</evidence>